<accession>D9SQE3</accession>
<dbReference type="RefSeq" id="WP_010075020.1">
    <property type="nucleotide sequence ID" value="NC_014393.1"/>
</dbReference>
<name>D9SQE3_CLOC7</name>
<dbReference type="AlphaFoldDB" id="D9SQE3"/>
<evidence type="ECO:0000313" key="3">
    <source>
        <dbReference type="Proteomes" id="UP000002730"/>
    </source>
</evidence>
<dbReference type="EMBL" id="CP002160">
    <property type="protein sequence ID" value="ADL50210.1"/>
    <property type="molecule type" value="Genomic_DNA"/>
</dbReference>
<gene>
    <name evidence="2" type="ordered locus">Clocel_0433</name>
</gene>
<dbReference type="OrthoDB" id="2079550at2"/>
<evidence type="ECO:0000259" key="1">
    <source>
        <dbReference type="Pfam" id="PF13490"/>
    </source>
</evidence>
<feature type="domain" description="Putative zinc-finger" evidence="1">
    <location>
        <begin position="8"/>
        <end position="35"/>
    </location>
</feature>
<dbReference type="Proteomes" id="UP000002730">
    <property type="component" value="Chromosome"/>
</dbReference>
<dbReference type="STRING" id="573061.Clocel_0433"/>
<organism evidence="2 3">
    <name type="scientific">Clostridium cellulovorans (strain ATCC 35296 / DSM 3052 / OCM 3 / 743B)</name>
    <dbReference type="NCBI Taxonomy" id="573061"/>
    <lineage>
        <taxon>Bacteria</taxon>
        <taxon>Bacillati</taxon>
        <taxon>Bacillota</taxon>
        <taxon>Clostridia</taxon>
        <taxon>Eubacteriales</taxon>
        <taxon>Clostridiaceae</taxon>
        <taxon>Clostridium</taxon>
    </lineage>
</organism>
<dbReference type="eggNOG" id="COG5662">
    <property type="taxonomic scope" value="Bacteria"/>
</dbReference>
<keyword evidence="3" id="KW-1185">Reference proteome</keyword>
<sequence>MKCPNEGLIQAYIDKELNDFEMKEIEIHLSQCEKCKETYTELNSLNKFTLEKLNVYKEDFNVSNLKPTNLNIEMKSKKGVFKDMKKYKNIAVAACAALAITTCVTVEPIRATIIDAVSIFRAKEIKSVDISLSDINDLEKALQEHKTDIDIDKIGKVNFHGGERKTVTLDEAKTTLPFTLSLPTALSDKTIESVVIDEPSKIDFTLNVENVNEILKSLGGKNIFPKDLDGKTFSFNTSGILNVSYRDVADNKHISVTESKVPELLAPADANVDEIFNALSELSVLPPNIQKQLKSMKDWQNTLYVPNVENEFEELDLGGTKAVGHFEDTNENKNSYVLILKNDVLISLYGNVDKNEILEIAKTMR</sequence>
<dbReference type="InterPro" id="IPR027383">
    <property type="entry name" value="Znf_put"/>
</dbReference>
<evidence type="ECO:0000313" key="2">
    <source>
        <dbReference type="EMBL" id="ADL50210.1"/>
    </source>
</evidence>
<dbReference type="HOGENOM" id="CLU_058827_0_0_9"/>
<dbReference type="Pfam" id="PF13490">
    <property type="entry name" value="zf-HC2"/>
    <property type="match status" value="1"/>
</dbReference>
<dbReference type="KEGG" id="ccb:Clocel_0433"/>
<proteinExistence type="predicted"/>
<protein>
    <recommendedName>
        <fullName evidence="1">Putative zinc-finger domain-containing protein</fullName>
    </recommendedName>
</protein>
<reference evidence="2 3" key="1">
    <citation type="submission" date="2010-08" db="EMBL/GenBank/DDBJ databases">
        <title>Complete sequence of Clostridium cellulovorans 743B.</title>
        <authorList>
            <consortium name="US DOE Joint Genome Institute"/>
            <person name="Lucas S."/>
            <person name="Copeland A."/>
            <person name="Lapidus A."/>
            <person name="Cheng J.-F."/>
            <person name="Bruce D."/>
            <person name="Goodwin L."/>
            <person name="Pitluck S."/>
            <person name="Chertkov O."/>
            <person name="Detter J.C."/>
            <person name="Han C."/>
            <person name="Tapia R."/>
            <person name="Land M."/>
            <person name="Hauser L."/>
            <person name="Chang Y.-J."/>
            <person name="Jeffries C."/>
            <person name="Kyrpides N."/>
            <person name="Ivanova N."/>
            <person name="Mikhailova N."/>
            <person name="Hemme C.L."/>
            <person name="Woyke T."/>
        </authorList>
    </citation>
    <scope>NUCLEOTIDE SEQUENCE [LARGE SCALE GENOMIC DNA]</scope>
    <source>
        <strain evidence="3">ATCC 35296 / DSM 3052 / OCM 3 / 743B</strain>
    </source>
</reference>